<dbReference type="Proteomes" id="UP000002402">
    <property type="component" value="Chromosome"/>
</dbReference>
<keyword evidence="1" id="KW-0004">4Fe-4S</keyword>
<dbReference type="Pfam" id="PF02754">
    <property type="entry name" value="CCG"/>
    <property type="match status" value="2"/>
</dbReference>
<dbReference type="Gene3D" id="1.20.950.20">
    <property type="entry name" value="Transmembrane di-heme cytochromes, Chain C"/>
    <property type="match status" value="1"/>
</dbReference>
<dbReference type="RefSeq" id="WP_011550430.1">
    <property type="nucleotide sequence ID" value="NC_008095.1"/>
</dbReference>
<dbReference type="GO" id="GO:0005886">
    <property type="term" value="C:plasma membrane"/>
    <property type="evidence" value="ECO:0007669"/>
    <property type="project" value="TreeGrafter"/>
</dbReference>
<sequence length="735" mass="81373">MSPIITGLLLALAIPIFVMTMSGRVGVLLAMKKENRLDNIPFRVAQLVRFGLGQKRLVDPEEFTPGLFHVLIYAAFMVLALRTVMLFAMGFSTTALDVLTDLGHPFWAEQSALLFVYKVYLLAKDVVAALALLGVAYYIWVRWKVKPDRLTPSWEAYLILCFIGGLMVSEFLFGGSHMVAAHAAQAQVGAAQVPQSPAALVWWEPFTSLTGLAMMPLGATAAHVVGAAGFWVHLVIILAFLNFLPIGKHFHIITGLPTVFFQRTHSTGKLPTPDLEKEEFGTATVKDLTWKQGLDLYSCTECGRCQTHCPTYITGKPLTHKGVNQDLKHWIWGNEQWVEEGYGPNGIKEPLPEIVGSALSAETVWACTSCGWCEQACPVFIENVPRLIDMRRYQVQVKAEFPPEIQRVFEGIERQGNPWGLGQDRRDEWAEDLALPTWGDDGGPYEYLFFVGCAGSYDDKQKKVSRALVKILREAGVSFATLSKQEMCNGDSARRMGNEYLFQTMAKTNVETWNSMGVKAVITQCPHCFNTIKNEYPEFGGEYRVINHTQLINELLKEKRIKLSAVMNSKLTYHDPCYLGRHNGVYDAPREVLNSIPGLEVVEMQRSKREGFCCGAGGGRMWMEEHIGTRINHNRLNEAALTLKHAEDPNTPYPNAADKKKPGQVGDYKEKGGSGIVAVACPFCSTMLSDAVNDTGREENIKIKDITELVADALETKSGAVGTVAPSATVSAKPE</sequence>
<dbReference type="eggNOG" id="COG0247">
    <property type="taxonomic scope" value="Bacteria"/>
</dbReference>
<dbReference type="GO" id="GO:0016491">
    <property type="term" value="F:oxidoreductase activity"/>
    <property type="evidence" value="ECO:0007669"/>
    <property type="project" value="UniProtKB-KW"/>
</dbReference>
<dbReference type="HOGENOM" id="CLU_005304_1_0_7"/>
<evidence type="ECO:0000313" key="9">
    <source>
        <dbReference type="Proteomes" id="UP000002402"/>
    </source>
</evidence>
<keyword evidence="2" id="KW-0479">Metal-binding</keyword>
<dbReference type="GO" id="GO:0046872">
    <property type="term" value="F:metal ion binding"/>
    <property type="evidence" value="ECO:0007669"/>
    <property type="project" value="UniProtKB-KW"/>
</dbReference>
<name>Q1DFK7_MYXXD</name>
<dbReference type="Gene3D" id="1.10.1060.10">
    <property type="entry name" value="Alpha-helical ferredoxin"/>
    <property type="match status" value="1"/>
</dbReference>
<dbReference type="EMBL" id="CP000113">
    <property type="protein sequence ID" value="ABF89509.1"/>
    <property type="molecule type" value="Genomic_DNA"/>
</dbReference>
<evidence type="ECO:0000256" key="4">
    <source>
        <dbReference type="ARBA" id="ARBA00023004"/>
    </source>
</evidence>
<dbReference type="STRING" id="246197.MXAN_0286"/>
<keyword evidence="9" id="KW-1185">Reference proteome</keyword>
<protein>
    <submittedName>
        <fullName evidence="8">Iron-sulfur cluster binding protein</fullName>
    </submittedName>
</protein>
<dbReference type="InterPro" id="IPR036197">
    <property type="entry name" value="NarG-like_sf"/>
</dbReference>
<evidence type="ECO:0000259" key="7">
    <source>
        <dbReference type="PROSITE" id="PS51379"/>
    </source>
</evidence>
<dbReference type="PANTHER" id="PTHR43255">
    <property type="entry name" value="IRON-SULFUR-BINDING OXIDOREDUCTASE FADF-RELATED-RELATED"/>
    <property type="match status" value="1"/>
</dbReference>
<dbReference type="Pfam" id="PF13183">
    <property type="entry name" value="Fer4_8"/>
    <property type="match status" value="1"/>
</dbReference>
<dbReference type="EnsemblBacteria" id="ABF89509">
    <property type="protein sequence ID" value="ABF89509"/>
    <property type="gene ID" value="MXAN_0286"/>
</dbReference>
<organism evidence="8 9">
    <name type="scientific">Myxococcus xanthus (strain DK1622)</name>
    <dbReference type="NCBI Taxonomy" id="246197"/>
    <lineage>
        <taxon>Bacteria</taxon>
        <taxon>Pseudomonadati</taxon>
        <taxon>Myxococcota</taxon>
        <taxon>Myxococcia</taxon>
        <taxon>Myxococcales</taxon>
        <taxon>Cystobacterineae</taxon>
        <taxon>Myxococcaceae</taxon>
        <taxon>Myxococcus</taxon>
    </lineage>
</organism>
<dbReference type="PANTHER" id="PTHR43255:SF1">
    <property type="entry name" value="IRON-SULFUR-BINDING OXIDOREDUCTASE FADF-RELATED"/>
    <property type="match status" value="1"/>
</dbReference>
<dbReference type="InterPro" id="IPR017900">
    <property type="entry name" value="4Fe4S_Fe_S_CS"/>
</dbReference>
<evidence type="ECO:0000256" key="6">
    <source>
        <dbReference type="SAM" id="MobiDB-lite"/>
    </source>
</evidence>
<dbReference type="InterPro" id="IPR009051">
    <property type="entry name" value="Helical_ferredxn"/>
</dbReference>
<dbReference type="PROSITE" id="PS51379">
    <property type="entry name" value="4FE4S_FER_2"/>
    <property type="match status" value="2"/>
</dbReference>
<keyword evidence="5" id="KW-0411">Iron-sulfur</keyword>
<accession>Q1DFK7</accession>
<gene>
    <name evidence="8" type="ordered locus">MXAN_0286</name>
</gene>
<evidence type="ECO:0000313" key="8">
    <source>
        <dbReference type="EMBL" id="ABF89509.1"/>
    </source>
</evidence>
<proteinExistence type="predicted"/>
<dbReference type="GO" id="GO:0051539">
    <property type="term" value="F:4 iron, 4 sulfur cluster binding"/>
    <property type="evidence" value="ECO:0007669"/>
    <property type="project" value="UniProtKB-KW"/>
</dbReference>
<dbReference type="SUPFAM" id="SSF103501">
    <property type="entry name" value="Respiratory nitrate reductase 1 gamma chain"/>
    <property type="match status" value="1"/>
</dbReference>
<feature type="domain" description="4Fe-4S ferredoxin-type" evidence="7">
    <location>
        <begin position="357"/>
        <end position="386"/>
    </location>
</feature>
<dbReference type="PROSITE" id="PS00198">
    <property type="entry name" value="4FE4S_FER_1"/>
    <property type="match status" value="2"/>
</dbReference>
<reference evidence="8 9" key="1">
    <citation type="journal article" date="2006" name="Proc. Natl. Acad. Sci. U.S.A.">
        <title>Evolution of sensory complexity recorded in a myxobacterial genome.</title>
        <authorList>
            <person name="Goldman B.S."/>
            <person name="Nierman W.C."/>
            <person name="Kaiser D."/>
            <person name="Slater S.C."/>
            <person name="Durkin A.S."/>
            <person name="Eisen J.A."/>
            <person name="Ronning C.M."/>
            <person name="Barbazuk W.B."/>
            <person name="Blanchard M."/>
            <person name="Field C."/>
            <person name="Halling C."/>
            <person name="Hinkle G."/>
            <person name="Iartchuk O."/>
            <person name="Kim H.S."/>
            <person name="Mackenzie C."/>
            <person name="Madupu R."/>
            <person name="Miller N."/>
            <person name="Shvartsbeyn A."/>
            <person name="Sullivan S.A."/>
            <person name="Vaudin M."/>
            <person name="Wiegand R."/>
            <person name="Kaplan H.B."/>
        </authorList>
    </citation>
    <scope>NUCLEOTIDE SEQUENCE [LARGE SCALE GENOMIC DNA]</scope>
    <source>
        <strain evidence="9">DK1622</strain>
    </source>
</reference>
<feature type="domain" description="4Fe-4S ferredoxin-type" evidence="7">
    <location>
        <begin position="290"/>
        <end position="318"/>
    </location>
</feature>
<dbReference type="InterPro" id="IPR017896">
    <property type="entry name" value="4Fe4S_Fe-S-bd"/>
</dbReference>
<dbReference type="SUPFAM" id="SSF46548">
    <property type="entry name" value="alpha-helical ferredoxin"/>
    <property type="match status" value="1"/>
</dbReference>
<feature type="region of interest" description="Disordered" evidence="6">
    <location>
        <begin position="646"/>
        <end position="666"/>
    </location>
</feature>
<evidence type="ECO:0000256" key="1">
    <source>
        <dbReference type="ARBA" id="ARBA00022485"/>
    </source>
</evidence>
<dbReference type="AlphaFoldDB" id="Q1DFK7"/>
<keyword evidence="4" id="KW-0408">Iron</keyword>
<dbReference type="InterPro" id="IPR004017">
    <property type="entry name" value="Cys_rich_dom"/>
</dbReference>
<dbReference type="InterPro" id="IPR051460">
    <property type="entry name" value="HdrC_iron-sulfur_subunit"/>
</dbReference>
<evidence type="ECO:0000256" key="3">
    <source>
        <dbReference type="ARBA" id="ARBA00023002"/>
    </source>
</evidence>
<evidence type="ECO:0000256" key="2">
    <source>
        <dbReference type="ARBA" id="ARBA00022723"/>
    </source>
</evidence>
<feature type="compositionally biased region" description="Basic and acidic residues" evidence="6">
    <location>
        <begin position="657"/>
        <end position="666"/>
    </location>
</feature>
<dbReference type="OrthoDB" id="9794954at2"/>
<dbReference type="KEGG" id="mxa:MXAN_0286"/>
<keyword evidence="3" id="KW-0560">Oxidoreductase</keyword>
<evidence type="ECO:0000256" key="5">
    <source>
        <dbReference type="ARBA" id="ARBA00023014"/>
    </source>
</evidence>
<dbReference type="GeneID" id="41357786"/>